<evidence type="ECO:0000256" key="1">
    <source>
        <dbReference type="PROSITE-ProRule" id="PRU00176"/>
    </source>
</evidence>
<name>A0A426YJQ8_ENSVE</name>
<evidence type="ECO:0000313" key="3">
    <source>
        <dbReference type="EMBL" id="RRT51897.1"/>
    </source>
</evidence>
<reference evidence="3 4" key="1">
    <citation type="journal article" date="2014" name="Agronomy (Basel)">
        <title>A Draft Genome Sequence for Ensete ventricosum, the Drought-Tolerant Tree Against Hunger.</title>
        <authorList>
            <person name="Harrison J."/>
            <person name="Moore K.A."/>
            <person name="Paszkiewicz K."/>
            <person name="Jones T."/>
            <person name="Grant M."/>
            <person name="Ambacheew D."/>
            <person name="Muzemil S."/>
            <person name="Studholme D.J."/>
        </authorList>
    </citation>
    <scope>NUCLEOTIDE SEQUENCE [LARGE SCALE GENOMIC DNA]</scope>
</reference>
<dbReference type="Gene3D" id="3.30.70.330">
    <property type="match status" value="1"/>
</dbReference>
<proteinExistence type="predicted"/>
<dbReference type="InterPro" id="IPR012677">
    <property type="entry name" value="Nucleotide-bd_a/b_plait_sf"/>
</dbReference>
<dbReference type="GO" id="GO:0003723">
    <property type="term" value="F:RNA binding"/>
    <property type="evidence" value="ECO:0007669"/>
    <property type="project" value="UniProtKB-UniRule"/>
</dbReference>
<feature type="domain" description="RRM" evidence="2">
    <location>
        <begin position="1"/>
        <end position="54"/>
    </location>
</feature>
<keyword evidence="1" id="KW-0694">RNA-binding</keyword>
<dbReference type="InterPro" id="IPR035979">
    <property type="entry name" value="RBD_domain_sf"/>
</dbReference>
<dbReference type="SUPFAM" id="SSF54928">
    <property type="entry name" value="RNA-binding domain, RBD"/>
    <property type="match status" value="1"/>
</dbReference>
<protein>
    <recommendedName>
        <fullName evidence="2">RRM domain-containing protein</fullName>
    </recommendedName>
</protein>
<dbReference type="PROSITE" id="PS50102">
    <property type="entry name" value="RRM"/>
    <property type="match status" value="1"/>
</dbReference>
<dbReference type="Pfam" id="PF00076">
    <property type="entry name" value="RRM_1"/>
    <property type="match status" value="1"/>
</dbReference>
<evidence type="ECO:0000313" key="4">
    <source>
        <dbReference type="Proteomes" id="UP000287651"/>
    </source>
</evidence>
<dbReference type="AlphaFoldDB" id="A0A426YJQ8"/>
<dbReference type="InterPro" id="IPR000504">
    <property type="entry name" value="RRM_dom"/>
</dbReference>
<comment type="caution">
    <text evidence="3">The sequence shown here is derived from an EMBL/GenBank/DDBJ whole genome shotgun (WGS) entry which is preliminary data.</text>
</comment>
<dbReference type="SMART" id="SM00360">
    <property type="entry name" value="RRM"/>
    <property type="match status" value="1"/>
</dbReference>
<dbReference type="EMBL" id="AMZH03011981">
    <property type="protein sequence ID" value="RRT51897.1"/>
    <property type="molecule type" value="Genomic_DNA"/>
</dbReference>
<gene>
    <name evidence="3" type="ORF">B296_00049040</name>
</gene>
<organism evidence="3 4">
    <name type="scientific">Ensete ventricosum</name>
    <name type="common">Abyssinian banana</name>
    <name type="synonym">Musa ensete</name>
    <dbReference type="NCBI Taxonomy" id="4639"/>
    <lineage>
        <taxon>Eukaryota</taxon>
        <taxon>Viridiplantae</taxon>
        <taxon>Streptophyta</taxon>
        <taxon>Embryophyta</taxon>
        <taxon>Tracheophyta</taxon>
        <taxon>Spermatophyta</taxon>
        <taxon>Magnoliopsida</taxon>
        <taxon>Liliopsida</taxon>
        <taxon>Zingiberales</taxon>
        <taxon>Musaceae</taxon>
        <taxon>Ensete</taxon>
    </lineage>
</organism>
<dbReference type="Proteomes" id="UP000287651">
    <property type="component" value="Unassembled WGS sequence"/>
</dbReference>
<sequence length="69" mass="7239">MALYVGDLADDVAEGQLVGLFSAVGELASVRICKDSVTGRSLGYGYVNYISPHDGIASPPLRLLFPIAV</sequence>
<accession>A0A426YJQ8</accession>
<evidence type="ECO:0000259" key="2">
    <source>
        <dbReference type="PROSITE" id="PS50102"/>
    </source>
</evidence>